<evidence type="ECO:0000313" key="2">
    <source>
        <dbReference type="EMBL" id="TWT73878.1"/>
    </source>
</evidence>
<dbReference type="EMBL" id="SJPK01000002">
    <property type="protein sequence ID" value="TWT73878.1"/>
    <property type="molecule type" value="Genomic_DNA"/>
</dbReference>
<accession>A0A5C5YFS3</accession>
<evidence type="ECO:0000313" key="3">
    <source>
        <dbReference type="Proteomes" id="UP000318053"/>
    </source>
</evidence>
<dbReference type="AlphaFoldDB" id="A0A5C5YFS3"/>
<feature type="compositionally biased region" description="Polar residues" evidence="1">
    <location>
        <begin position="1"/>
        <end position="13"/>
    </location>
</feature>
<feature type="region of interest" description="Disordered" evidence="1">
    <location>
        <begin position="1"/>
        <end position="75"/>
    </location>
</feature>
<gene>
    <name evidence="2" type="ORF">CA85_07600</name>
</gene>
<reference evidence="2 3" key="1">
    <citation type="submission" date="2019-02" db="EMBL/GenBank/DDBJ databases">
        <title>Deep-cultivation of Planctomycetes and their phenomic and genomic characterization uncovers novel biology.</title>
        <authorList>
            <person name="Wiegand S."/>
            <person name="Jogler M."/>
            <person name="Boedeker C."/>
            <person name="Pinto D."/>
            <person name="Vollmers J."/>
            <person name="Rivas-Marin E."/>
            <person name="Kohn T."/>
            <person name="Peeters S.H."/>
            <person name="Heuer A."/>
            <person name="Rast P."/>
            <person name="Oberbeckmann S."/>
            <person name="Bunk B."/>
            <person name="Jeske O."/>
            <person name="Meyerdierks A."/>
            <person name="Storesund J.E."/>
            <person name="Kallscheuer N."/>
            <person name="Luecker S."/>
            <person name="Lage O.M."/>
            <person name="Pohl T."/>
            <person name="Merkel B.J."/>
            <person name="Hornburger P."/>
            <person name="Mueller R.-W."/>
            <person name="Bruemmer F."/>
            <person name="Labrenz M."/>
            <person name="Spormann A.M."/>
            <person name="Op Den Camp H."/>
            <person name="Overmann J."/>
            <person name="Amann R."/>
            <person name="Jetten M.S.M."/>
            <person name="Mascher T."/>
            <person name="Medema M.H."/>
            <person name="Devos D.P."/>
            <person name="Kaster A.-K."/>
            <person name="Ovreas L."/>
            <person name="Rohde M."/>
            <person name="Galperin M.Y."/>
            <person name="Jogler C."/>
        </authorList>
    </citation>
    <scope>NUCLEOTIDE SEQUENCE [LARGE SCALE GENOMIC DNA]</scope>
    <source>
        <strain evidence="2 3">CA85</strain>
    </source>
</reference>
<comment type="caution">
    <text evidence="2">The sequence shown here is derived from an EMBL/GenBank/DDBJ whole genome shotgun (WGS) entry which is preliminary data.</text>
</comment>
<organism evidence="2 3">
    <name type="scientific">Allorhodopirellula solitaria</name>
    <dbReference type="NCBI Taxonomy" id="2527987"/>
    <lineage>
        <taxon>Bacteria</taxon>
        <taxon>Pseudomonadati</taxon>
        <taxon>Planctomycetota</taxon>
        <taxon>Planctomycetia</taxon>
        <taxon>Pirellulales</taxon>
        <taxon>Pirellulaceae</taxon>
        <taxon>Allorhodopirellula</taxon>
    </lineage>
</organism>
<feature type="compositionally biased region" description="Polar residues" evidence="1">
    <location>
        <begin position="24"/>
        <end position="36"/>
    </location>
</feature>
<feature type="compositionally biased region" description="Basic and acidic residues" evidence="1">
    <location>
        <begin position="64"/>
        <end position="75"/>
    </location>
</feature>
<keyword evidence="3" id="KW-1185">Reference proteome</keyword>
<name>A0A5C5YFS3_9BACT</name>
<proteinExistence type="predicted"/>
<evidence type="ECO:0000256" key="1">
    <source>
        <dbReference type="SAM" id="MobiDB-lite"/>
    </source>
</evidence>
<feature type="compositionally biased region" description="Basic and acidic residues" evidence="1">
    <location>
        <begin position="47"/>
        <end position="57"/>
    </location>
</feature>
<protein>
    <submittedName>
        <fullName evidence="2">Uncharacterized protein</fullName>
    </submittedName>
</protein>
<sequence length="75" mass="8360">MSVSVVPTVSFENPNGHEEEYLTETGNESKTNQPSGPTDIVKSLGSDSHEIPKHGDWNDQESQWQDREDERCGGE</sequence>
<dbReference type="Proteomes" id="UP000318053">
    <property type="component" value="Unassembled WGS sequence"/>
</dbReference>